<organism evidence="1 2">
    <name type="scientific">Gordonia polyisoprenivorans</name>
    <dbReference type="NCBI Taxonomy" id="84595"/>
    <lineage>
        <taxon>Bacteria</taxon>
        <taxon>Bacillati</taxon>
        <taxon>Actinomycetota</taxon>
        <taxon>Actinomycetes</taxon>
        <taxon>Mycobacteriales</taxon>
        <taxon>Gordoniaceae</taxon>
        <taxon>Gordonia</taxon>
    </lineage>
</organism>
<proteinExistence type="predicted"/>
<dbReference type="Proteomes" id="UP000563898">
    <property type="component" value="Unassembled WGS sequence"/>
</dbReference>
<dbReference type="AlphaFoldDB" id="A0A846WKW2"/>
<protein>
    <submittedName>
        <fullName evidence="1">Uncharacterized protein</fullName>
    </submittedName>
</protein>
<dbReference type="EMBL" id="JAAXPC010000002">
    <property type="protein sequence ID" value="NKY00961.1"/>
    <property type="molecule type" value="Genomic_DNA"/>
</dbReference>
<accession>A0A846WKW2</accession>
<comment type="caution">
    <text evidence="1">The sequence shown here is derived from an EMBL/GenBank/DDBJ whole genome shotgun (WGS) entry which is preliminary data.</text>
</comment>
<sequence>MPAKVPPREAPIGCDIDIVEVIDIDELPAGAAVVDEPELSHAESTSVPAASVAAQSPANWVFFMGIPFVYFAESFGRRLACADVVVYG</sequence>
<evidence type="ECO:0000313" key="1">
    <source>
        <dbReference type="EMBL" id="NKY00961.1"/>
    </source>
</evidence>
<name>A0A846WKW2_9ACTN</name>
<reference evidence="1 2" key="1">
    <citation type="submission" date="2020-04" db="EMBL/GenBank/DDBJ databases">
        <title>MicrobeNet Type strains.</title>
        <authorList>
            <person name="Nicholson A.C."/>
        </authorList>
    </citation>
    <scope>NUCLEOTIDE SEQUENCE [LARGE SCALE GENOMIC DNA]</scope>
    <source>
        <strain evidence="1 2">ATCC BAA-14</strain>
    </source>
</reference>
<gene>
    <name evidence="1" type="ORF">HGA05_05195</name>
</gene>
<evidence type="ECO:0000313" key="2">
    <source>
        <dbReference type="Proteomes" id="UP000563898"/>
    </source>
</evidence>